<proteinExistence type="predicted"/>
<dbReference type="EMBL" id="JARKNE010000012">
    <property type="protein sequence ID" value="KAK5775185.1"/>
    <property type="molecule type" value="Genomic_DNA"/>
</dbReference>
<accession>A0ABR0MMV9</accession>
<dbReference type="Proteomes" id="UP001358586">
    <property type="component" value="Chromosome 12"/>
</dbReference>
<comment type="caution">
    <text evidence="2">The sequence shown here is derived from an EMBL/GenBank/DDBJ whole genome shotgun (WGS) entry which is preliminary data.</text>
</comment>
<feature type="region of interest" description="Disordered" evidence="1">
    <location>
        <begin position="34"/>
        <end position="54"/>
    </location>
</feature>
<keyword evidence="3" id="KW-1185">Reference proteome</keyword>
<evidence type="ECO:0000313" key="2">
    <source>
        <dbReference type="EMBL" id="KAK5775185.1"/>
    </source>
</evidence>
<evidence type="ECO:0000256" key="1">
    <source>
        <dbReference type="SAM" id="MobiDB-lite"/>
    </source>
</evidence>
<gene>
    <name evidence="2" type="ORF">PVK06_043054</name>
</gene>
<name>A0ABR0MMV9_GOSAR</name>
<feature type="compositionally biased region" description="Basic and acidic residues" evidence="1">
    <location>
        <begin position="34"/>
        <end position="46"/>
    </location>
</feature>
<protein>
    <submittedName>
        <fullName evidence="2">Uncharacterized protein</fullName>
    </submittedName>
</protein>
<reference evidence="2 3" key="1">
    <citation type="submission" date="2023-03" db="EMBL/GenBank/DDBJ databases">
        <title>WGS of Gossypium arboreum.</title>
        <authorList>
            <person name="Yu D."/>
        </authorList>
    </citation>
    <scope>NUCLEOTIDE SEQUENCE [LARGE SCALE GENOMIC DNA]</scope>
    <source>
        <tissue evidence="2">Leaf</tissue>
    </source>
</reference>
<evidence type="ECO:0000313" key="3">
    <source>
        <dbReference type="Proteomes" id="UP001358586"/>
    </source>
</evidence>
<organism evidence="2 3">
    <name type="scientific">Gossypium arboreum</name>
    <name type="common">Tree cotton</name>
    <name type="synonym">Gossypium nanking</name>
    <dbReference type="NCBI Taxonomy" id="29729"/>
    <lineage>
        <taxon>Eukaryota</taxon>
        <taxon>Viridiplantae</taxon>
        <taxon>Streptophyta</taxon>
        <taxon>Embryophyta</taxon>
        <taxon>Tracheophyta</taxon>
        <taxon>Spermatophyta</taxon>
        <taxon>Magnoliopsida</taxon>
        <taxon>eudicotyledons</taxon>
        <taxon>Gunneridae</taxon>
        <taxon>Pentapetalae</taxon>
        <taxon>rosids</taxon>
        <taxon>malvids</taxon>
        <taxon>Malvales</taxon>
        <taxon>Malvaceae</taxon>
        <taxon>Malvoideae</taxon>
        <taxon>Gossypium</taxon>
    </lineage>
</organism>
<sequence>MLILGLDIQSVHSILTSTLGQCYKVEAIIPRDHRQEEGDAGEKEGVVDANEGEESELELIRKCGPDGLELKLFFELDPVTMEPKACKSNYEASDNALDSDPRFRAYEPPHHIMNIDLSAGDCLDFSQLSHRIPSHASTVRDI</sequence>